<dbReference type="VEuPathDB" id="FungiDB:SPRG_20194"/>
<name>A0A067CBZ8_SAPPC</name>
<accession>A0A067CBZ8</accession>
<gene>
    <name evidence="2" type="ORF">SPRG_20194</name>
</gene>
<protein>
    <submittedName>
        <fullName evidence="2">Uncharacterized protein</fullName>
    </submittedName>
</protein>
<dbReference type="AlphaFoldDB" id="A0A067CBZ8"/>
<dbReference type="OrthoDB" id="79322at2759"/>
<keyword evidence="3" id="KW-1185">Reference proteome</keyword>
<evidence type="ECO:0000256" key="1">
    <source>
        <dbReference type="SAM" id="MobiDB-lite"/>
    </source>
</evidence>
<sequence>MEFAAMTRTEQKAMLKAWNAKAARMKEPKTSSNSPINTTGMQEVLKQATVPSDSLTSVAAIQASYRGRQRVHEIASEALVKRTNQYRKWLLLKEENRLKRTPIKTISSTESAHDDKLDTTPKESVVEDTPGDTSLEGTISQQFGYAQFAREAGFKDHLIATVRSDLVTGKVVQLSIDMDKTGDSLSDARLVLQQVCVASLLYCDRNQDMVPRVIGSVVSISLTPKLSRD</sequence>
<dbReference type="EMBL" id="KK583213">
    <property type="protein sequence ID" value="KDO28033.1"/>
    <property type="molecule type" value="Genomic_DNA"/>
</dbReference>
<evidence type="ECO:0000313" key="3">
    <source>
        <dbReference type="Proteomes" id="UP000030745"/>
    </source>
</evidence>
<reference evidence="2 3" key="1">
    <citation type="journal article" date="2013" name="PLoS Genet.">
        <title>Distinctive expansion of potential virulence genes in the genome of the oomycete fish pathogen Saprolegnia parasitica.</title>
        <authorList>
            <person name="Jiang R.H."/>
            <person name="de Bruijn I."/>
            <person name="Haas B.J."/>
            <person name="Belmonte R."/>
            <person name="Lobach L."/>
            <person name="Christie J."/>
            <person name="van den Ackerveken G."/>
            <person name="Bottin A."/>
            <person name="Bulone V."/>
            <person name="Diaz-Moreno S.M."/>
            <person name="Dumas B."/>
            <person name="Fan L."/>
            <person name="Gaulin E."/>
            <person name="Govers F."/>
            <person name="Grenville-Briggs L.J."/>
            <person name="Horner N.R."/>
            <person name="Levin J.Z."/>
            <person name="Mammella M."/>
            <person name="Meijer H.J."/>
            <person name="Morris P."/>
            <person name="Nusbaum C."/>
            <person name="Oome S."/>
            <person name="Phillips A.J."/>
            <person name="van Rooyen D."/>
            <person name="Rzeszutek E."/>
            <person name="Saraiva M."/>
            <person name="Secombes C.J."/>
            <person name="Seidl M.F."/>
            <person name="Snel B."/>
            <person name="Stassen J.H."/>
            <person name="Sykes S."/>
            <person name="Tripathy S."/>
            <person name="van den Berg H."/>
            <person name="Vega-Arreguin J.C."/>
            <person name="Wawra S."/>
            <person name="Young S.K."/>
            <person name="Zeng Q."/>
            <person name="Dieguez-Uribeondo J."/>
            <person name="Russ C."/>
            <person name="Tyler B.M."/>
            <person name="van West P."/>
        </authorList>
    </citation>
    <scope>NUCLEOTIDE SEQUENCE [LARGE SCALE GENOMIC DNA]</scope>
    <source>
        <strain evidence="2 3">CBS 223.65</strain>
    </source>
</reference>
<dbReference type="KEGG" id="spar:SPRG_20194"/>
<feature type="region of interest" description="Disordered" evidence="1">
    <location>
        <begin position="105"/>
        <end position="131"/>
    </location>
</feature>
<dbReference type="GeneID" id="24141394"/>
<evidence type="ECO:0000313" key="2">
    <source>
        <dbReference type="EMBL" id="KDO28033.1"/>
    </source>
</evidence>
<feature type="compositionally biased region" description="Basic and acidic residues" evidence="1">
    <location>
        <begin position="111"/>
        <end position="125"/>
    </location>
</feature>
<organism evidence="2 3">
    <name type="scientific">Saprolegnia parasitica (strain CBS 223.65)</name>
    <dbReference type="NCBI Taxonomy" id="695850"/>
    <lineage>
        <taxon>Eukaryota</taxon>
        <taxon>Sar</taxon>
        <taxon>Stramenopiles</taxon>
        <taxon>Oomycota</taxon>
        <taxon>Saprolegniomycetes</taxon>
        <taxon>Saprolegniales</taxon>
        <taxon>Saprolegniaceae</taxon>
        <taxon>Saprolegnia</taxon>
    </lineage>
</organism>
<proteinExistence type="predicted"/>
<dbReference type="Proteomes" id="UP000030745">
    <property type="component" value="Unassembled WGS sequence"/>
</dbReference>
<dbReference type="RefSeq" id="XP_012201186.1">
    <property type="nucleotide sequence ID" value="XM_012345796.1"/>
</dbReference>